<comment type="caution">
    <text evidence="3">The sequence shown here is derived from an EMBL/GenBank/DDBJ whole genome shotgun (WGS) entry which is preliminary data.</text>
</comment>
<feature type="domain" description="Integrase catalytic" evidence="2">
    <location>
        <begin position="155"/>
        <end position="330"/>
    </location>
</feature>
<sequence>MLYDSNVITKETNVILIADSEETLMIEEESRSKMLLKQSDPMVLEKKANTKPIDYAELNRLSEDFVVPKLFYLTVNLDSGSPSTRSEIDPNSPISFKVSPKGLGHNLFSVGQFYDSDLKAAFRKHTCFVRNLEGVDLLSESRGTNQYSLSIRDMMASSPIRLLSKDTKTKSWLWHRRLSHLKFAALNHLARNGLVRGLPRLKFKKDHLCFACAMVKSKKQSHKAKSEDTNQETLYLLHTDLCGPMRVASVNGKKFGISHKTSVTRTPQQNSVVEWRNRTLVEAARTMLIYAKAPLYLWAESVATTCYTQNRSIIRHRHRKTPYELLHDGKPDLSYLHIFGALCYPNNDSENLGKLQAKVDIASVASLILVEEAPTLVESTGLPSSTSVDQDAPSPSTSQTTPESQSLLVLKKSHMTLRLHI</sequence>
<keyword evidence="4" id="KW-1185">Reference proteome</keyword>
<evidence type="ECO:0000259" key="2">
    <source>
        <dbReference type="PROSITE" id="PS50994"/>
    </source>
</evidence>
<reference evidence="3" key="1">
    <citation type="journal article" date="2022" name="Int. J. Mol. Sci.">
        <title>Draft Genome of Tanacetum Coccineum: Genomic Comparison of Closely Related Tanacetum-Family Plants.</title>
        <authorList>
            <person name="Yamashiro T."/>
            <person name="Shiraishi A."/>
            <person name="Nakayama K."/>
            <person name="Satake H."/>
        </authorList>
    </citation>
    <scope>NUCLEOTIDE SEQUENCE</scope>
</reference>
<feature type="compositionally biased region" description="Low complexity" evidence="1">
    <location>
        <begin position="393"/>
        <end position="405"/>
    </location>
</feature>
<dbReference type="Gene3D" id="3.30.420.10">
    <property type="entry name" value="Ribonuclease H-like superfamily/Ribonuclease H"/>
    <property type="match status" value="1"/>
</dbReference>
<organism evidence="3 4">
    <name type="scientific">Tanacetum coccineum</name>
    <dbReference type="NCBI Taxonomy" id="301880"/>
    <lineage>
        <taxon>Eukaryota</taxon>
        <taxon>Viridiplantae</taxon>
        <taxon>Streptophyta</taxon>
        <taxon>Embryophyta</taxon>
        <taxon>Tracheophyta</taxon>
        <taxon>Spermatophyta</taxon>
        <taxon>Magnoliopsida</taxon>
        <taxon>eudicotyledons</taxon>
        <taxon>Gunneridae</taxon>
        <taxon>Pentapetalae</taxon>
        <taxon>asterids</taxon>
        <taxon>campanulids</taxon>
        <taxon>Asterales</taxon>
        <taxon>Asteraceae</taxon>
        <taxon>Asteroideae</taxon>
        <taxon>Anthemideae</taxon>
        <taxon>Anthemidinae</taxon>
        <taxon>Tanacetum</taxon>
    </lineage>
</organism>
<dbReference type="InterPro" id="IPR001584">
    <property type="entry name" value="Integrase_cat-core"/>
</dbReference>
<evidence type="ECO:0000313" key="4">
    <source>
        <dbReference type="Proteomes" id="UP001151760"/>
    </source>
</evidence>
<dbReference type="InterPro" id="IPR025724">
    <property type="entry name" value="GAG-pre-integrase_dom"/>
</dbReference>
<dbReference type="InterPro" id="IPR039537">
    <property type="entry name" value="Retrotran_Ty1/copia-like"/>
</dbReference>
<gene>
    <name evidence="3" type="ORF">Tco_1093266</name>
</gene>
<dbReference type="Pfam" id="PF13976">
    <property type="entry name" value="gag_pre-integrs"/>
    <property type="match status" value="1"/>
</dbReference>
<feature type="region of interest" description="Disordered" evidence="1">
    <location>
        <begin position="379"/>
        <end position="405"/>
    </location>
</feature>
<dbReference type="InterPro" id="IPR036397">
    <property type="entry name" value="RNaseH_sf"/>
</dbReference>
<evidence type="ECO:0000313" key="3">
    <source>
        <dbReference type="EMBL" id="GJT97748.1"/>
    </source>
</evidence>
<accession>A0ABQ5IEE0</accession>
<dbReference type="PROSITE" id="PS50994">
    <property type="entry name" value="INTEGRASE"/>
    <property type="match status" value="1"/>
</dbReference>
<protein>
    <submittedName>
        <fullName evidence="3">Retrovirus-related pol polyprotein from transposon TNT 1-94</fullName>
    </submittedName>
</protein>
<proteinExistence type="predicted"/>
<dbReference type="PANTHER" id="PTHR42648:SF32">
    <property type="entry name" value="RIBONUCLEASE H-LIKE DOMAIN, GAG-PRE-INTEGRASE DOMAIN PROTEIN-RELATED"/>
    <property type="match status" value="1"/>
</dbReference>
<reference evidence="3" key="2">
    <citation type="submission" date="2022-01" db="EMBL/GenBank/DDBJ databases">
        <authorList>
            <person name="Yamashiro T."/>
            <person name="Shiraishi A."/>
            <person name="Satake H."/>
            <person name="Nakayama K."/>
        </authorList>
    </citation>
    <scope>NUCLEOTIDE SEQUENCE</scope>
</reference>
<dbReference type="Proteomes" id="UP001151760">
    <property type="component" value="Unassembled WGS sequence"/>
</dbReference>
<dbReference type="PANTHER" id="PTHR42648">
    <property type="entry name" value="TRANSPOSASE, PUTATIVE-RELATED"/>
    <property type="match status" value="1"/>
</dbReference>
<dbReference type="EMBL" id="BQNB010020609">
    <property type="protein sequence ID" value="GJT97748.1"/>
    <property type="molecule type" value="Genomic_DNA"/>
</dbReference>
<dbReference type="SUPFAM" id="SSF53098">
    <property type="entry name" value="Ribonuclease H-like"/>
    <property type="match status" value="1"/>
</dbReference>
<feature type="compositionally biased region" description="Polar residues" evidence="1">
    <location>
        <begin position="379"/>
        <end position="389"/>
    </location>
</feature>
<dbReference type="InterPro" id="IPR012337">
    <property type="entry name" value="RNaseH-like_sf"/>
</dbReference>
<name>A0ABQ5IEE0_9ASTR</name>
<evidence type="ECO:0000256" key="1">
    <source>
        <dbReference type="SAM" id="MobiDB-lite"/>
    </source>
</evidence>